<dbReference type="Proteomes" id="UP000675747">
    <property type="component" value="Unassembled WGS sequence"/>
</dbReference>
<sequence>MPALNPYIDFAGRCRDALDFYARCFDGRTETLMTYGNAPMDMPADARDKVMHAEFRAPGIHFMATDGCPGGHATPPAMEGPISLALQLEDPAQQDRIFAALADSGEVAQALQDTFWGARFGMVRDRFGIHWMLNCQRP</sequence>
<gene>
    <name evidence="3" type="ORF">KB893_003795</name>
    <name evidence="2" type="ORF">KB893_09360</name>
</gene>
<dbReference type="InterPro" id="IPR029068">
    <property type="entry name" value="Glyas_Bleomycin-R_OHBP_Dase"/>
</dbReference>
<reference evidence="3 4" key="1">
    <citation type="journal article" date="2021" name="Microbiol. Resour. Announc.">
        <title>Draft Genome Sequence of Coralloluteibacterium stylophorae LMG 29479T.</title>
        <authorList>
            <person name="Karlyshev A.V."/>
            <person name="Kudryashova E.B."/>
            <person name="Ariskina E.V."/>
            <person name="Conroy A.P."/>
            <person name="Abidueva E.Y."/>
        </authorList>
    </citation>
    <scope>NUCLEOTIDE SEQUENCE [LARGE SCALE GENOMIC DNA]</scope>
    <source>
        <strain evidence="3 4">LMG 29479</strain>
    </source>
</reference>
<dbReference type="AlphaFoldDB" id="A0A8J7VT73"/>
<dbReference type="PANTHER" id="PTHR33990:SF1">
    <property type="entry name" value="PROTEIN YJDN"/>
    <property type="match status" value="1"/>
</dbReference>
<dbReference type="Pfam" id="PF06983">
    <property type="entry name" value="3-dmu-9_3-mt"/>
    <property type="match status" value="1"/>
</dbReference>
<reference evidence="2" key="2">
    <citation type="submission" date="2021-04" db="EMBL/GenBank/DDBJ databases">
        <authorList>
            <person name="Karlyshev A.V."/>
        </authorList>
    </citation>
    <scope>NUCLEOTIDE SEQUENCE</scope>
    <source>
        <strain evidence="2">LMG 29479</strain>
    </source>
</reference>
<dbReference type="EMBL" id="JAGQFT020000002">
    <property type="protein sequence ID" value="MBS7456259.1"/>
    <property type="molecule type" value="Genomic_DNA"/>
</dbReference>
<dbReference type="SUPFAM" id="SSF54593">
    <property type="entry name" value="Glyoxalase/Bleomycin resistance protein/Dihydroxybiphenyl dioxygenase"/>
    <property type="match status" value="1"/>
</dbReference>
<protein>
    <submittedName>
        <fullName evidence="2">VOC family protein</fullName>
    </submittedName>
</protein>
<evidence type="ECO:0000313" key="3">
    <source>
        <dbReference type="EMBL" id="MBS7456259.1"/>
    </source>
</evidence>
<name>A0A8J7VT73_9GAMM</name>
<dbReference type="EMBL" id="JAGQFT010000070">
    <property type="protein sequence ID" value="MBR0562720.1"/>
    <property type="molecule type" value="Genomic_DNA"/>
</dbReference>
<proteinExistence type="predicted"/>
<dbReference type="PANTHER" id="PTHR33990">
    <property type="entry name" value="PROTEIN YJDN-RELATED"/>
    <property type="match status" value="1"/>
</dbReference>
<dbReference type="Gene3D" id="3.10.180.10">
    <property type="entry name" value="2,3-Dihydroxybiphenyl 1,2-Dioxygenase, domain 1"/>
    <property type="match status" value="1"/>
</dbReference>
<keyword evidence="4" id="KW-1185">Reference proteome</keyword>
<dbReference type="InterPro" id="IPR028973">
    <property type="entry name" value="PhnB-like"/>
</dbReference>
<evidence type="ECO:0000313" key="4">
    <source>
        <dbReference type="Proteomes" id="UP000675747"/>
    </source>
</evidence>
<evidence type="ECO:0000313" key="2">
    <source>
        <dbReference type="EMBL" id="MBR0562720.1"/>
    </source>
</evidence>
<dbReference type="CDD" id="cd06588">
    <property type="entry name" value="PhnB_like"/>
    <property type="match status" value="1"/>
</dbReference>
<organism evidence="2">
    <name type="scientific">Coralloluteibacterium stylophorae</name>
    <dbReference type="NCBI Taxonomy" id="1776034"/>
    <lineage>
        <taxon>Bacteria</taxon>
        <taxon>Pseudomonadati</taxon>
        <taxon>Pseudomonadota</taxon>
        <taxon>Gammaproteobacteria</taxon>
        <taxon>Lysobacterales</taxon>
        <taxon>Lysobacteraceae</taxon>
        <taxon>Coralloluteibacterium</taxon>
    </lineage>
</organism>
<evidence type="ECO:0000259" key="1">
    <source>
        <dbReference type="Pfam" id="PF06983"/>
    </source>
</evidence>
<feature type="domain" description="PhnB-like" evidence="1">
    <location>
        <begin position="6"/>
        <end position="132"/>
    </location>
</feature>
<dbReference type="RefSeq" id="WP_211926660.1">
    <property type="nucleotide sequence ID" value="NZ_JAGQFT020000002.1"/>
</dbReference>
<comment type="caution">
    <text evidence="2">The sequence shown here is derived from an EMBL/GenBank/DDBJ whole genome shotgun (WGS) entry which is preliminary data.</text>
</comment>
<accession>A0A8J7VT73</accession>